<evidence type="ECO:0000256" key="5">
    <source>
        <dbReference type="ARBA" id="ARBA00022722"/>
    </source>
</evidence>
<dbReference type="NCBIfam" id="TIGR00372">
    <property type="entry name" value="cas4"/>
    <property type="match status" value="1"/>
</dbReference>
<accession>A0ABM9ZVF3</accession>
<keyword evidence="10 13" id="KW-0411">Iron-sulfur</keyword>
<dbReference type="InterPro" id="IPR013343">
    <property type="entry name" value="CRISPR-assoc_prot_Cas4"/>
</dbReference>
<gene>
    <name evidence="15" type="primary">cas4</name>
    <name evidence="15" type="ORF">HMPREF7215_1799</name>
</gene>
<evidence type="ECO:0000256" key="4">
    <source>
        <dbReference type="ARBA" id="ARBA00020049"/>
    </source>
</evidence>
<comment type="caution">
    <text evidence="15">The sequence shown here is derived from an EMBL/GenBank/DDBJ whole genome shotgun (WGS) entry which is preliminary data.</text>
</comment>
<keyword evidence="8 13" id="KW-0269">Exonuclease</keyword>
<evidence type="ECO:0000256" key="7">
    <source>
        <dbReference type="ARBA" id="ARBA00022801"/>
    </source>
</evidence>
<evidence type="ECO:0000256" key="11">
    <source>
        <dbReference type="ARBA" id="ARBA00023118"/>
    </source>
</evidence>
<proteinExistence type="inferred from homology"/>
<dbReference type="Gene3D" id="3.90.320.10">
    <property type="match status" value="1"/>
</dbReference>
<dbReference type="InterPro" id="IPR051827">
    <property type="entry name" value="Cas4_exonuclease"/>
</dbReference>
<keyword evidence="11 13" id="KW-0051">Antiviral defense</keyword>
<comment type="cofactor">
    <cofactor evidence="1">
        <name>[4Fe-4S] cluster</name>
        <dbReference type="ChEBI" id="CHEBI:49883"/>
    </cofactor>
</comment>
<comment type="cofactor">
    <cofactor evidence="13">
        <name>Mg(2+)</name>
        <dbReference type="ChEBI" id="CHEBI:18420"/>
    </cofactor>
    <cofactor evidence="13">
        <name>Mn(2+)</name>
        <dbReference type="ChEBI" id="CHEBI:29035"/>
    </cofactor>
    <text evidence="13">Mg(2+) or Mn(2+) required for ssDNA cleavage activity.</text>
</comment>
<evidence type="ECO:0000256" key="8">
    <source>
        <dbReference type="ARBA" id="ARBA00022839"/>
    </source>
</evidence>
<sequence>MPLSDEYILISGLQHLLFCPRQWALIHIERQWQENIFTAQGRLLHEKAHSDESENRPGLHVARGLPLRCERLKISGVADVVEFHQDDAGVLLPGQKGTWRPYPVEYKHGRPKTKDCDRIQLCAQAACLEEMLDCRIETGALFYGTPRRREEVAFTPQLRAEMENACAQAHQLLDAGVIPPAVFLPHCKSCSIGDICQPKMSRTVKNYLKKHLEEAAV</sequence>
<evidence type="ECO:0000256" key="6">
    <source>
        <dbReference type="ARBA" id="ARBA00022723"/>
    </source>
</evidence>
<dbReference type="PANTHER" id="PTHR36531:SF6">
    <property type="entry name" value="DNA REPLICATION ATP-DEPENDENT HELICASE_NUCLEASE DNA2"/>
    <property type="match status" value="1"/>
</dbReference>
<keyword evidence="7 13" id="KW-0378">Hydrolase</keyword>
<dbReference type="Proteomes" id="UP000006462">
    <property type="component" value="Unassembled WGS sequence"/>
</dbReference>
<evidence type="ECO:0000256" key="13">
    <source>
        <dbReference type="RuleBase" id="RU365022"/>
    </source>
</evidence>
<feature type="domain" description="DUF83" evidence="14">
    <location>
        <begin position="12"/>
        <end position="197"/>
    </location>
</feature>
<evidence type="ECO:0000259" key="14">
    <source>
        <dbReference type="Pfam" id="PF01930"/>
    </source>
</evidence>
<evidence type="ECO:0000256" key="2">
    <source>
        <dbReference type="ARBA" id="ARBA00009189"/>
    </source>
</evidence>
<dbReference type="InterPro" id="IPR011604">
    <property type="entry name" value="PDDEXK-like_dom_sf"/>
</dbReference>
<dbReference type="GeneID" id="90987383"/>
<comment type="function">
    <text evidence="13">CRISPR (clustered regularly interspaced short palindromic repeat) is an adaptive immune system that provides protection against mobile genetic elements (viruses, transposable elements and conjugative plasmids). CRISPR clusters contain sequences complementary to antecedent mobile elements and target invading nucleic acids. CRISPR clusters are transcribed and processed into CRISPR RNA (crRNA).</text>
</comment>
<evidence type="ECO:0000256" key="9">
    <source>
        <dbReference type="ARBA" id="ARBA00023004"/>
    </source>
</evidence>
<evidence type="ECO:0000313" key="16">
    <source>
        <dbReference type="Proteomes" id="UP000006462"/>
    </source>
</evidence>
<dbReference type="PANTHER" id="PTHR36531">
    <property type="entry name" value="CRISPR-ASSOCIATED EXONUCLEASE CAS4"/>
    <property type="match status" value="1"/>
</dbReference>
<comment type="similarity">
    <text evidence="2 13">Belongs to the CRISPR-associated exonuclease Cas4 family.</text>
</comment>
<dbReference type="Pfam" id="PF01930">
    <property type="entry name" value="Cas_Cas4"/>
    <property type="match status" value="1"/>
</dbReference>
<name>A0ABM9ZVF3_9BACT</name>
<dbReference type="EMBL" id="ADFP01000059">
    <property type="protein sequence ID" value="EFB90883.1"/>
    <property type="molecule type" value="Genomic_DNA"/>
</dbReference>
<protein>
    <recommendedName>
        <fullName evidence="4 13">CRISPR-associated exonuclease Cas4</fullName>
        <ecNumber evidence="3 13">3.1.12.1</ecNumber>
    </recommendedName>
</protein>
<organism evidence="15 16">
    <name type="scientific">Pyramidobacter piscolens W5455</name>
    <dbReference type="NCBI Taxonomy" id="352165"/>
    <lineage>
        <taxon>Bacteria</taxon>
        <taxon>Thermotogati</taxon>
        <taxon>Synergistota</taxon>
        <taxon>Synergistia</taxon>
        <taxon>Synergistales</taxon>
        <taxon>Dethiosulfovibrionaceae</taxon>
        <taxon>Pyramidobacter</taxon>
    </lineage>
</organism>
<evidence type="ECO:0000256" key="12">
    <source>
        <dbReference type="ARBA" id="ARBA00023211"/>
    </source>
</evidence>
<keyword evidence="5 13" id="KW-0540">Nuclease</keyword>
<keyword evidence="9 13" id="KW-0408">Iron</keyword>
<evidence type="ECO:0000256" key="1">
    <source>
        <dbReference type="ARBA" id="ARBA00001966"/>
    </source>
</evidence>
<dbReference type="RefSeq" id="WP_009164691.1">
    <property type="nucleotide sequence ID" value="NZ_ADFP01000059.1"/>
</dbReference>
<dbReference type="EC" id="3.1.12.1" evidence="3 13"/>
<evidence type="ECO:0000256" key="10">
    <source>
        <dbReference type="ARBA" id="ARBA00023014"/>
    </source>
</evidence>
<keyword evidence="16" id="KW-1185">Reference proteome</keyword>
<comment type="cofactor">
    <cofactor evidence="13">
        <name>iron-sulfur cluster</name>
        <dbReference type="ChEBI" id="CHEBI:30408"/>
    </cofactor>
</comment>
<keyword evidence="12 13" id="KW-0464">Manganese</keyword>
<evidence type="ECO:0000313" key="15">
    <source>
        <dbReference type="EMBL" id="EFB90883.1"/>
    </source>
</evidence>
<reference evidence="15 16" key="1">
    <citation type="submission" date="2009-12" db="EMBL/GenBank/DDBJ databases">
        <authorList>
            <person name="Shrivastava S."/>
            <person name="Madupu R."/>
            <person name="Durkin A.S."/>
            <person name="Torralba M."/>
            <person name="Methe B."/>
            <person name="Sutton G.G."/>
            <person name="Strausberg R.L."/>
            <person name="Nelson K.E."/>
        </authorList>
    </citation>
    <scope>NUCLEOTIDE SEQUENCE [LARGE SCALE GENOMIC DNA]</scope>
    <source>
        <strain evidence="15 16">W5455</strain>
    </source>
</reference>
<keyword evidence="6 13" id="KW-0479">Metal-binding</keyword>
<dbReference type="InterPro" id="IPR022765">
    <property type="entry name" value="Dna2/Cas4_DUF83"/>
</dbReference>
<evidence type="ECO:0000256" key="3">
    <source>
        <dbReference type="ARBA" id="ARBA00012768"/>
    </source>
</evidence>